<evidence type="ECO:0000313" key="2">
    <source>
        <dbReference type="Proteomes" id="UP000070035"/>
    </source>
</evidence>
<keyword evidence="2" id="KW-1185">Reference proteome</keyword>
<sequence length="67" mass="7777">MMGSIARERMRSLGYGKEAYERLADERISFFMKWANSVAEKSRPTTNACELLSEHLMECFRELADDP</sequence>
<evidence type="ECO:0000313" key="1">
    <source>
        <dbReference type="EMBL" id="KXB01614.1"/>
    </source>
</evidence>
<dbReference type="EMBL" id="LHXY01000032">
    <property type="protein sequence ID" value="KXB01614.1"/>
    <property type="molecule type" value="Genomic_DNA"/>
</dbReference>
<organism evidence="1 2">
    <name type="scientific">candidate division MSBL1 archaeon SCGC-AAA261F17</name>
    <dbReference type="NCBI Taxonomy" id="1698274"/>
    <lineage>
        <taxon>Archaea</taxon>
        <taxon>Methanobacteriati</taxon>
        <taxon>Methanobacteriota</taxon>
        <taxon>candidate division MSBL1</taxon>
    </lineage>
</organism>
<gene>
    <name evidence="1" type="ORF">AKJ44_02335</name>
</gene>
<accession>A0A133V590</accession>
<reference evidence="1 2" key="1">
    <citation type="journal article" date="2016" name="Sci. Rep.">
        <title>Metabolic traits of an uncultured archaeal lineage -MSBL1- from brine pools of the Red Sea.</title>
        <authorList>
            <person name="Mwirichia R."/>
            <person name="Alam I."/>
            <person name="Rashid M."/>
            <person name="Vinu M."/>
            <person name="Ba-Alawi W."/>
            <person name="Anthony Kamau A."/>
            <person name="Kamanda Ngugi D."/>
            <person name="Goker M."/>
            <person name="Klenk H.P."/>
            <person name="Bajic V."/>
            <person name="Stingl U."/>
        </authorList>
    </citation>
    <scope>NUCLEOTIDE SEQUENCE [LARGE SCALE GENOMIC DNA]</scope>
    <source>
        <strain evidence="1">SCGC-AAA261F17</strain>
    </source>
</reference>
<name>A0A133V590_9EURY</name>
<protein>
    <submittedName>
        <fullName evidence="1">Uncharacterized protein</fullName>
    </submittedName>
</protein>
<dbReference type="Proteomes" id="UP000070035">
    <property type="component" value="Unassembled WGS sequence"/>
</dbReference>
<dbReference type="AlphaFoldDB" id="A0A133V590"/>
<comment type="caution">
    <text evidence="1">The sequence shown here is derived from an EMBL/GenBank/DDBJ whole genome shotgun (WGS) entry which is preliminary data.</text>
</comment>
<proteinExistence type="predicted"/>